<dbReference type="EMBL" id="JAWWNJ010000096">
    <property type="protein sequence ID" value="KAK6996606.1"/>
    <property type="molecule type" value="Genomic_DNA"/>
</dbReference>
<feature type="region of interest" description="Disordered" evidence="1">
    <location>
        <begin position="27"/>
        <end position="52"/>
    </location>
</feature>
<feature type="compositionally biased region" description="Basic and acidic residues" evidence="1">
    <location>
        <begin position="75"/>
        <end position="88"/>
    </location>
</feature>
<evidence type="ECO:0000313" key="2">
    <source>
        <dbReference type="EMBL" id="KAK6996606.1"/>
    </source>
</evidence>
<protein>
    <submittedName>
        <fullName evidence="2">Uncharacterized protein</fullName>
    </submittedName>
</protein>
<keyword evidence="3" id="KW-1185">Reference proteome</keyword>
<evidence type="ECO:0000256" key="1">
    <source>
        <dbReference type="SAM" id="MobiDB-lite"/>
    </source>
</evidence>
<evidence type="ECO:0000313" key="3">
    <source>
        <dbReference type="Proteomes" id="UP001362999"/>
    </source>
</evidence>
<dbReference type="Proteomes" id="UP001362999">
    <property type="component" value="Unassembled WGS sequence"/>
</dbReference>
<organism evidence="2 3">
    <name type="scientific">Favolaschia claudopus</name>
    <dbReference type="NCBI Taxonomy" id="2862362"/>
    <lineage>
        <taxon>Eukaryota</taxon>
        <taxon>Fungi</taxon>
        <taxon>Dikarya</taxon>
        <taxon>Basidiomycota</taxon>
        <taxon>Agaricomycotina</taxon>
        <taxon>Agaricomycetes</taxon>
        <taxon>Agaricomycetidae</taxon>
        <taxon>Agaricales</taxon>
        <taxon>Marasmiineae</taxon>
        <taxon>Mycenaceae</taxon>
        <taxon>Favolaschia</taxon>
    </lineage>
</organism>
<dbReference type="AlphaFoldDB" id="A0AAW0A051"/>
<sequence>MSSVPQDVVDCLGGLDLYDPKCEGYKTDGSVETALSDPPNSGDERQLEDGEITDDNEKRVKNYMRSLRCTKRRKGDSNRKAEVLREAQRTTQEAHYSL</sequence>
<comment type="caution">
    <text evidence="2">The sequence shown here is derived from an EMBL/GenBank/DDBJ whole genome shotgun (WGS) entry which is preliminary data.</text>
</comment>
<accession>A0AAW0A051</accession>
<feature type="compositionally biased region" description="Polar residues" evidence="1">
    <location>
        <begin position="89"/>
        <end position="98"/>
    </location>
</feature>
<gene>
    <name evidence="2" type="ORF">R3P38DRAFT_3221647</name>
</gene>
<proteinExistence type="predicted"/>
<name>A0AAW0A051_9AGAR</name>
<reference evidence="2 3" key="1">
    <citation type="journal article" date="2024" name="J Genomics">
        <title>Draft genome sequencing and assembly of Favolaschia claudopus CIRM-BRFM 2984 isolated from oak limbs.</title>
        <authorList>
            <person name="Navarro D."/>
            <person name="Drula E."/>
            <person name="Chaduli D."/>
            <person name="Cazenave R."/>
            <person name="Ahrendt S."/>
            <person name="Wang J."/>
            <person name="Lipzen A."/>
            <person name="Daum C."/>
            <person name="Barry K."/>
            <person name="Grigoriev I.V."/>
            <person name="Favel A."/>
            <person name="Rosso M.N."/>
            <person name="Martin F."/>
        </authorList>
    </citation>
    <scope>NUCLEOTIDE SEQUENCE [LARGE SCALE GENOMIC DNA]</scope>
    <source>
        <strain evidence="2 3">CIRM-BRFM 2984</strain>
    </source>
</reference>
<feature type="region of interest" description="Disordered" evidence="1">
    <location>
        <begin position="72"/>
        <end position="98"/>
    </location>
</feature>